<reference evidence="5" key="2">
    <citation type="submission" date="2015-04" db="EMBL/GenBank/DDBJ databases">
        <title>The complete genome sequence of Erythrobacter sp. s21-N3.</title>
        <authorList>
            <person name="Zhuang L."/>
            <person name="Liu Y."/>
            <person name="Shao Z."/>
        </authorList>
    </citation>
    <scope>NUCLEOTIDE SEQUENCE [LARGE SCALE GENOMIC DNA]</scope>
    <source>
        <strain evidence="5">s21-N3</strain>
    </source>
</reference>
<evidence type="ECO:0000313" key="4">
    <source>
        <dbReference type="EMBL" id="AKQ43495.1"/>
    </source>
</evidence>
<dbReference type="EMBL" id="CP011310">
    <property type="protein sequence ID" value="AKQ43495.1"/>
    <property type="molecule type" value="Genomic_DNA"/>
</dbReference>
<protein>
    <submittedName>
        <fullName evidence="4">Acetyltransferase</fullName>
    </submittedName>
</protein>
<dbReference type="InterPro" id="IPR000182">
    <property type="entry name" value="GNAT_dom"/>
</dbReference>
<dbReference type="PROSITE" id="PS51186">
    <property type="entry name" value="GNAT"/>
    <property type="match status" value="1"/>
</dbReference>
<sequence length="166" mass="17999">MADAAAIAELIDASLTALLADLLTPAQIAHSRTFMALDRQLIEDRTYFLVTDQSCRILGCGGWSFRATLYGGDRSAGRDDIRLDPQSDSARIRAMYTRPGFARRGIGRMILEESEKAAARAGFGAAILHATLGGEPLYRTCGYHEISRSLDGGFPIVIMGKDLTCL</sequence>
<keyword evidence="5" id="KW-1185">Reference proteome</keyword>
<dbReference type="Proteomes" id="UP000059113">
    <property type="component" value="Chromosome"/>
</dbReference>
<dbReference type="STRING" id="1648404.CP97_14340"/>
<accession>A0A0H4VGG6</accession>
<dbReference type="InterPro" id="IPR050832">
    <property type="entry name" value="Bact_Acetyltransf"/>
</dbReference>
<keyword evidence="1 4" id="KW-0808">Transferase</keyword>
<organism evidence="4 5">
    <name type="scientific">Aurantiacibacter atlanticus</name>
    <dbReference type="NCBI Taxonomy" id="1648404"/>
    <lineage>
        <taxon>Bacteria</taxon>
        <taxon>Pseudomonadati</taxon>
        <taxon>Pseudomonadota</taxon>
        <taxon>Alphaproteobacteria</taxon>
        <taxon>Sphingomonadales</taxon>
        <taxon>Erythrobacteraceae</taxon>
        <taxon>Aurantiacibacter</taxon>
    </lineage>
</organism>
<dbReference type="GO" id="GO:0016747">
    <property type="term" value="F:acyltransferase activity, transferring groups other than amino-acyl groups"/>
    <property type="evidence" value="ECO:0007669"/>
    <property type="project" value="InterPro"/>
</dbReference>
<proteinExistence type="predicted"/>
<reference evidence="4 5" key="1">
    <citation type="journal article" date="2015" name="Int. J. Syst. Evol. Microbiol.">
        <title>Erythrobacter atlanticus sp. nov., a bacterium from ocean sediment able to degrade polycyclic aromatic hydrocarbons.</title>
        <authorList>
            <person name="Zhuang L."/>
            <person name="Liu Y."/>
            <person name="Wang L."/>
            <person name="Wang W."/>
            <person name="Shao Z."/>
        </authorList>
    </citation>
    <scope>NUCLEOTIDE SEQUENCE [LARGE SCALE GENOMIC DNA]</scope>
    <source>
        <strain evidence="5">s21-N3</strain>
    </source>
</reference>
<evidence type="ECO:0000256" key="2">
    <source>
        <dbReference type="ARBA" id="ARBA00023315"/>
    </source>
</evidence>
<dbReference type="SUPFAM" id="SSF55729">
    <property type="entry name" value="Acyl-CoA N-acyltransferases (Nat)"/>
    <property type="match status" value="1"/>
</dbReference>
<dbReference type="PATRIC" id="fig|1648404.4.peg.2986"/>
<dbReference type="AlphaFoldDB" id="A0A0H4VGG6"/>
<dbReference type="PANTHER" id="PTHR43877">
    <property type="entry name" value="AMINOALKYLPHOSPHONATE N-ACETYLTRANSFERASE-RELATED-RELATED"/>
    <property type="match status" value="1"/>
</dbReference>
<dbReference type="Gene3D" id="3.40.630.30">
    <property type="match status" value="1"/>
</dbReference>
<dbReference type="InterPro" id="IPR016181">
    <property type="entry name" value="Acyl_CoA_acyltransferase"/>
</dbReference>
<feature type="domain" description="N-acetyltransferase" evidence="3">
    <location>
        <begin position="1"/>
        <end position="164"/>
    </location>
</feature>
<dbReference type="KEGG" id="ery:CP97_14340"/>
<gene>
    <name evidence="4" type="ORF">CP97_14340</name>
</gene>
<evidence type="ECO:0000313" key="5">
    <source>
        <dbReference type="Proteomes" id="UP000059113"/>
    </source>
</evidence>
<evidence type="ECO:0000259" key="3">
    <source>
        <dbReference type="PROSITE" id="PS51186"/>
    </source>
</evidence>
<keyword evidence="2" id="KW-0012">Acyltransferase</keyword>
<evidence type="ECO:0000256" key="1">
    <source>
        <dbReference type="ARBA" id="ARBA00022679"/>
    </source>
</evidence>
<dbReference type="PANTHER" id="PTHR43877:SF1">
    <property type="entry name" value="ACETYLTRANSFERASE"/>
    <property type="match status" value="1"/>
</dbReference>
<dbReference type="Pfam" id="PF13508">
    <property type="entry name" value="Acetyltransf_7"/>
    <property type="match status" value="1"/>
</dbReference>
<name>A0A0H4VGG6_9SPHN</name>